<dbReference type="InterPro" id="IPR010838">
    <property type="entry name" value="DUF1444"/>
</dbReference>
<dbReference type="Proteomes" id="UP000199318">
    <property type="component" value="Unassembled WGS sequence"/>
</dbReference>
<keyword evidence="2" id="KW-1185">Reference proteome</keyword>
<gene>
    <name evidence="1" type="ORF">SAMN05444126_11859</name>
</gene>
<evidence type="ECO:0000313" key="2">
    <source>
        <dbReference type="Proteomes" id="UP000199318"/>
    </source>
</evidence>
<comment type="caution">
    <text evidence="1">The sequence shown here is derived from an EMBL/GenBank/DDBJ whole genome shotgun (WGS) entry which is preliminary data.</text>
</comment>
<name>A0A1H9V960_9BACI</name>
<reference evidence="2" key="1">
    <citation type="submission" date="2016-10" db="EMBL/GenBank/DDBJ databases">
        <authorList>
            <person name="de Groot N.N."/>
        </authorList>
    </citation>
    <scope>NUCLEOTIDE SEQUENCE [LARGE SCALE GENOMIC DNA]</scope>
    <source>
        <strain evidence="2">10nlg</strain>
    </source>
</reference>
<dbReference type="EMBL" id="FOGV01000018">
    <property type="protein sequence ID" value="SES17757.1"/>
    <property type="molecule type" value="Genomic_DNA"/>
</dbReference>
<dbReference type="OrthoDB" id="154553at2"/>
<dbReference type="STRING" id="1464123.SAMN05444126_11859"/>
<protein>
    <submittedName>
        <fullName evidence="1">Uncharacterized protein YtpQ, UPF0354 family</fullName>
    </submittedName>
</protein>
<organism evidence="1 2">
    <name type="scientific">Salisediminibacterium halotolerans</name>
    <dbReference type="NCBI Taxonomy" id="517425"/>
    <lineage>
        <taxon>Bacteria</taxon>
        <taxon>Bacillati</taxon>
        <taxon>Bacillota</taxon>
        <taxon>Bacilli</taxon>
        <taxon>Bacillales</taxon>
        <taxon>Bacillaceae</taxon>
        <taxon>Salisediminibacterium</taxon>
    </lineage>
</organism>
<dbReference type="RefSeq" id="WP_093073552.1">
    <property type="nucleotide sequence ID" value="NZ_FOGV01000018.1"/>
</dbReference>
<dbReference type="NCBIfam" id="NF010189">
    <property type="entry name" value="PRK13668.1"/>
    <property type="match status" value="1"/>
</dbReference>
<accession>A0A1H9V960</accession>
<dbReference type="AlphaFoldDB" id="A0A1H9V960"/>
<sequence length="270" mass="30501">MKPLELKREIEKHLEDEKWTTSYDRDTDKLRIVDPQTDKGVTVNLAGLTGKMAENKEKTLEEILHTITEGMQLLSREIELAGNEQRIYPVLRSASFPVETDDGRKLLYRDHTAETRILYVVDNPSSYAMIDEDTAAKTGKSITEIEETALFNLRSLPAPLTEDTVAGNTFYFLRTDDGYDASRILNDSLLQTMAEKIHGEMAVAVPHQDVVIFADLQNKTGYDVLGQMAFQFFSEGRVPITALPFLYDQGELEPIFVLAQKKPQDPKKDG</sequence>
<proteinExistence type="predicted"/>
<dbReference type="Pfam" id="PF07285">
    <property type="entry name" value="DUF1444"/>
    <property type="match status" value="1"/>
</dbReference>
<evidence type="ECO:0000313" key="1">
    <source>
        <dbReference type="EMBL" id="SES17757.1"/>
    </source>
</evidence>